<feature type="domain" description="Helicase ATP-binding" evidence="4">
    <location>
        <begin position="12"/>
        <end position="278"/>
    </location>
</feature>
<keyword evidence="5" id="KW-0347">Helicase</keyword>
<dbReference type="EMBL" id="DXAQ01000033">
    <property type="protein sequence ID" value="HIZ88737.1"/>
    <property type="molecule type" value="Genomic_DNA"/>
</dbReference>
<dbReference type="InterPro" id="IPR027417">
    <property type="entry name" value="P-loop_NTPase"/>
</dbReference>
<dbReference type="InterPro" id="IPR014013">
    <property type="entry name" value="Helic_SF1/SF2_ATP-bd_DinG/Rad3"/>
</dbReference>
<dbReference type="Pfam" id="PF00270">
    <property type="entry name" value="DEAD"/>
    <property type="match status" value="1"/>
</dbReference>
<keyword evidence="2" id="KW-0378">Hydrolase</keyword>
<dbReference type="InterPro" id="IPR011545">
    <property type="entry name" value="DEAD/DEAH_box_helicase_dom"/>
</dbReference>
<feature type="non-terminal residue" evidence="5">
    <location>
        <position position="457"/>
    </location>
</feature>
<evidence type="ECO:0000256" key="2">
    <source>
        <dbReference type="ARBA" id="ARBA00022801"/>
    </source>
</evidence>
<dbReference type="PANTHER" id="PTHR11472:SF34">
    <property type="entry name" value="REGULATOR OF TELOMERE ELONGATION HELICASE 1"/>
    <property type="match status" value="1"/>
</dbReference>
<dbReference type="PANTHER" id="PTHR11472">
    <property type="entry name" value="DNA REPAIR DEAD HELICASE RAD3/XP-D SUBFAMILY MEMBER"/>
    <property type="match status" value="1"/>
</dbReference>
<sequence length="457" mass="52821">MSVSKFFLEDKYLKSIIPGYIHRSTQVEMAEIIENVFSSFTNTCIEAPTGSGKTMAYLMPSLAGNNRIIISTKTKQLMNQLLYKDIPVVQKIVGRNKSIRSLKGRKNYFCPYRYFRFVNSKAAYYIDAVTWFEENNKYGMIIEAPWGKLDNDVCSLMTADRYQCAGSKCPYFDDCAFYMQKREANAADIVITNHFLLLSDIAMKSKDAFGSIFEFRDNIIFDEAHSVPDIFSQYAGVEFSLSSLMILFYENKDIIKNDNVDKIYREYLKIIDKIKEPKELFEPLRQDFDNFINLASDIILSLDNEEIKEEYSSYLQLYKEFNGDKEGIRIIEKTMQKNNTILTLKFIPFESGADFISGLKEAALSSIFVSATLSSGGNFEYFLKETGMQDNCQTYILENVFNFHNQGRLFVPNISTFKEKDEIYKELLSNMPGSALIICNSLERMQYIEQLLRKQKI</sequence>
<comment type="caution">
    <text evidence="5">The sequence shown here is derived from an EMBL/GenBank/DDBJ whole genome shotgun (WGS) entry which is preliminary data.</text>
</comment>
<dbReference type="GO" id="GO:0003677">
    <property type="term" value="F:DNA binding"/>
    <property type="evidence" value="ECO:0007669"/>
    <property type="project" value="InterPro"/>
</dbReference>
<accession>A0A9D2GRN4</accession>
<dbReference type="PROSITE" id="PS51193">
    <property type="entry name" value="HELICASE_ATP_BIND_2"/>
    <property type="match status" value="1"/>
</dbReference>
<dbReference type="GO" id="GO:0016787">
    <property type="term" value="F:hydrolase activity"/>
    <property type="evidence" value="ECO:0007669"/>
    <property type="project" value="UniProtKB-KW"/>
</dbReference>
<dbReference type="SUPFAM" id="SSF52540">
    <property type="entry name" value="P-loop containing nucleoside triphosphate hydrolases"/>
    <property type="match status" value="1"/>
</dbReference>
<dbReference type="GO" id="GO:0003678">
    <property type="term" value="F:DNA helicase activity"/>
    <property type="evidence" value="ECO:0007669"/>
    <property type="project" value="InterPro"/>
</dbReference>
<gene>
    <name evidence="5" type="ORF">H9804_02235</name>
</gene>
<keyword evidence="1" id="KW-0547">Nucleotide-binding</keyword>
<organism evidence="5 6">
    <name type="scientific">Candidatus Mucispirillum faecigallinarum</name>
    <dbReference type="NCBI Taxonomy" id="2838699"/>
    <lineage>
        <taxon>Bacteria</taxon>
        <taxon>Pseudomonadati</taxon>
        <taxon>Deferribacterota</taxon>
        <taxon>Deferribacteres</taxon>
        <taxon>Deferribacterales</taxon>
        <taxon>Mucispirillaceae</taxon>
        <taxon>Mucispirillum</taxon>
    </lineage>
</organism>
<name>A0A9D2GRN4_9BACT</name>
<dbReference type="InterPro" id="IPR045028">
    <property type="entry name" value="DinG/Rad3-like"/>
</dbReference>
<reference evidence="5" key="2">
    <citation type="submission" date="2021-04" db="EMBL/GenBank/DDBJ databases">
        <authorList>
            <person name="Gilroy R."/>
        </authorList>
    </citation>
    <scope>NUCLEOTIDE SEQUENCE</scope>
    <source>
        <strain evidence="5">ChiW4-1371</strain>
    </source>
</reference>
<evidence type="ECO:0000256" key="1">
    <source>
        <dbReference type="ARBA" id="ARBA00022741"/>
    </source>
</evidence>
<keyword evidence="3" id="KW-0067">ATP-binding</keyword>
<dbReference type="InterPro" id="IPR010614">
    <property type="entry name" value="RAD3-like_helicase_DEAD"/>
</dbReference>
<evidence type="ECO:0000259" key="4">
    <source>
        <dbReference type="PROSITE" id="PS51193"/>
    </source>
</evidence>
<proteinExistence type="predicted"/>
<dbReference type="Pfam" id="PF06733">
    <property type="entry name" value="DEAD_2"/>
    <property type="match status" value="1"/>
</dbReference>
<dbReference type="Proteomes" id="UP000824176">
    <property type="component" value="Unassembled WGS sequence"/>
</dbReference>
<dbReference type="GO" id="GO:0005524">
    <property type="term" value="F:ATP binding"/>
    <property type="evidence" value="ECO:0007669"/>
    <property type="project" value="UniProtKB-KW"/>
</dbReference>
<dbReference type="Gene3D" id="3.40.50.300">
    <property type="entry name" value="P-loop containing nucleotide triphosphate hydrolases"/>
    <property type="match status" value="1"/>
</dbReference>
<evidence type="ECO:0000313" key="6">
    <source>
        <dbReference type="Proteomes" id="UP000824176"/>
    </source>
</evidence>
<protein>
    <submittedName>
        <fullName evidence="5">ATP-dependent DNA helicase</fullName>
    </submittedName>
</protein>
<evidence type="ECO:0000256" key="3">
    <source>
        <dbReference type="ARBA" id="ARBA00022840"/>
    </source>
</evidence>
<reference evidence="5" key="1">
    <citation type="journal article" date="2021" name="PeerJ">
        <title>Extensive microbial diversity within the chicken gut microbiome revealed by metagenomics and culture.</title>
        <authorList>
            <person name="Gilroy R."/>
            <person name="Ravi A."/>
            <person name="Getino M."/>
            <person name="Pursley I."/>
            <person name="Horton D.L."/>
            <person name="Alikhan N.F."/>
            <person name="Baker D."/>
            <person name="Gharbi K."/>
            <person name="Hall N."/>
            <person name="Watson M."/>
            <person name="Adriaenssens E.M."/>
            <person name="Foster-Nyarko E."/>
            <person name="Jarju S."/>
            <person name="Secka A."/>
            <person name="Antonio M."/>
            <person name="Oren A."/>
            <person name="Chaudhuri R.R."/>
            <person name="La Ragione R."/>
            <person name="Hildebrand F."/>
            <person name="Pallen M.J."/>
        </authorList>
    </citation>
    <scope>NUCLEOTIDE SEQUENCE</scope>
    <source>
        <strain evidence="5">ChiW4-1371</strain>
    </source>
</reference>
<dbReference type="AlphaFoldDB" id="A0A9D2GRN4"/>
<evidence type="ECO:0000313" key="5">
    <source>
        <dbReference type="EMBL" id="HIZ88737.1"/>
    </source>
</evidence>